<name>A0A9W4E3V5_9ACTN</name>
<evidence type="ECO:0000313" key="3">
    <source>
        <dbReference type="Proteomes" id="UP001152519"/>
    </source>
</evidence>
<dbReference type="Pfam" id="PF21806">
    <property type="entry name" value="DUF6879"/>
    <property type="match status" value="1"/>
</dbReference>
<proteinExistence type="predicted"/>
<dbReference type="AlphaFoldDB" id="A0A9W4E3V5"/>
<feature type="domain" description="DUF6879" evidence="1">
    <location>
        <begin position="8"/>
        <end position="170"/>
    </location>
</feature>
<organism evidence="2 3">
    <name type="scientific">Actinacidiphila cocklensis</name>
    <dbReference type="NCBI Taxonomy" id="887465"/>
    <lineage>
        <taxon>Bacteria</taxon>
        <taxon>Bacillati</taxon>
        <taxon>Actinomycetota</taxon>
        <taxon>Actinomycetes</taxon>
        <taxon>Kitasatosporales</taxon>
        <taxon>Streptomycetaceae</taxon>
        <taxon>Actinacidiphila</taxon>
    </lineage>
</organism>
<dbReference type="RefSeq" id="WP_251487764.1">
    <property type="nucleotide sequence ID" value="NZ_CAJSLV010000046.1"/>
</dbReference>
<gene>
    <name evidence="2" type="ORF">SCOCK_180172</name>
</gene>
<comment type="caution">
    <text evidence="2">The sequence shown here is derived from an EMBL/GenBank/DDBJ whole genome shotgun (WGS) entry which is preliminary data.</text>
</comment>
<evidence type="ECO:0000259" key="1">
    <source>
        <dbReference type="Pfam" id="PF21806"/>
    </source>
</evidence>
<keyword evidence="3" id="KW-1185">Reference proteome</keyword>
<reference evidence="2" key="1">
    <citation type="submission" date="2021-05" db="EMBL/GenBank/DDBJ databases">
        <authorList>
            <person name="Arsene-Ploetze F."/>
        </authorList>
    </citation>
    <scope>NUCLEOTIDE SEQUENCE</scope>
    <source>
        <strain evidence="2">DSM 42138</strain>
    </source>
</reference>
<accession>A0A9W4E3V5</accession>
<protein>
    <recommendedName>
        <fullName evidence="1">DUF6879 domain-containing protein</fullName>
    </recommendedName>
</protein>
<evidence type="ECO:0000313" key="2">
    <source>
        <dbReference type="EMBL" id="CAG6392795.1"/>
    </source>
</evidence>
<dbReference type="Proteomes" id="UP001152519">
    <property type="component" value="Unassembled WGS sequence"/>
</dbReference>
<sequence length="172" mass="19620">MPQTPPPFSELLAGAATSAVHLETRDTYYSTPRFEAWRSGDEVDWADRSAWWQPFHDAVAAAVSRGVTVRRARVVSEPVTEYVRWEHYLTRANIEAGEDVRWLPRSQATRLLLPANDYWLFDGRLARIHHFAGAGDLVRDELADDPGLMGQLADAFEQVWNLAITHDEYKIQ</sequence>
<dbReference type="InterPro" id="IPR049244">
    <property type="entry name" value="DUF6879"/>
</dbReference>
<dbReference type="EMBL" id="CAJSLV010000046">
    <property type="protein sequence ID" value="CAG6392795.1"/>
    <property type="molecule type" value="Genomic_DNA"/>
</dbReference>